<dbReference type="InterPro" id="IPR016187">
    <property type="entry name" value="CTDL_fold"/>
</dbReference>
<protein>
    <submittedName>
        <fullName evidence="2">C-type mannose receptor 2-like isoform X5</fullName>
    </submittedName>
</protein>
<dbReference type="PANTHER" id="PTHR45784">
    <property type="entry name" value="C-TYPE LECTIN DOMAIN FAMILY 20 MEMBER A-RELATED"/>
    <property type="match status" value="1"/>
</dbReference>
<dbReference type="Gene3D" id="3.10.100.10">
    <property type="entry name" value="Mannose-Binding Protein A, subunit A"/>
    <property type="match status" value="1"/>
</dbReference>
<comment type="caution">
    <text evidence="2">The sequence shown here is derived from an EMBL/GenBank/DDBJ whole genome shotgun (WGS) entry which is preliminary data.</text>
</comment>
<dbReference type="Proteomes" id="UP000727407">
    <property type="component" value="Unassembled WGS sequence"/>
</dbReference>
<dbReference type="EMBL" id="QNUK01000043">
    <property type="protein sequence ID" value="KAF5905523.1"/>
    <property type="molecule type" value="Genomic_DNA"/>
</dbReference>
<dbReference type="InterPro" id="IPR016186">
    <property type="entry name" value="C-type_lectin-like/link_sf"/>
</dbReference>
<dbReference type="InterPro" id="IPR001304">
    <property type="entry name" value="C-type_lectin-like"/>
</dbReference>
<evidence type="ECO:0000313" key="2">
    <source>
        <dbReference type="EMBL" id="KAF5905523.1"/>
    </source>
</evidence>
<name>A0A8J4XE92_CLAMG</name>
<accession>A0A8J4XE92</accession>
<evidence type="ECO:0000313" key="3">
    <source>
        <dbReference type="Proteomes" id="UP000727407"/>
    </source>
</evidence>
<keyword evidence="3" id="KW-1185">Reference proteome</keyword>
<feature type="non-terminal residue" evidence="2">
    <location>
        <position position="108"/>
    </location>
</feature>
<dbReference type="Pfam" id="PF00059">
    <property type="entry name" value="Lectin_C"/>
    <property type="match status" value="1"/>
</dbReference>
<dbReference type="PROSITE" id="PS50041">
    <property type="entry name" value="C_TYPE_LECTIN_2"/>
    <property type="match status" value="1"/>
</dbReference>
<dbReference type="AlphaFoldDB" id="A0A8J4XE92"/>
<sequence>TLTTSIILYEILQDWFGAQTYCRTSHTDLASAATTAENNKIIPKVASVTSAWIGLFRDSWTWTDGTIPTNIPWAVFSPNYAVGNCATVINGRCSNGACSDLKVFYCHT</sequence>
<gene>
    <name evidence="2" type="ORF">DAT39_004722</name>
</gene>
<dbReference type="SMART" id="SM00034">
    <property type="entry name" value="CLECT"/>
    <property type="match status" value="1"/>
</dbReference>
<evidence type="ECO:0000259" key="1">
    <source>
        <dbReference type="PROSITE" id="PS50041"/>
    </source>
</evidence>
<organism evidence="2 3">
    <name type="scientific">Clarias magur</name>
    <name type="common">Asian catfish</name>
    <name type="synonym">Macropteronotus magur</name>
    <dbReference type="NCBI Taxonomy" id="1594786"/>
    <lineage>
        <taxon>Eukaryota</taxon>
        <taxon>Metazoa</taxon>
        <taxon>Chordata</taxon>
        <taxon>Craniata</taxon>
        <taxon>Vertebrata</taxon>
        <taxon>Euteleostomi</taxon>
        <taxon>Actinopterygii</taxon>
        <taxon>Neopterygii</taxon>
        <taxon>Teleostei</taxon>
        <taxon>Ostariophysi</taxon>
        <taxon>Siluriformes</taxon>
        <taxon>Clariidae</taxon>
        <taxon>Clarias</taxon>
    </lineage>
</organism>
<dbReference type="OrthoDB" id="6369810at2759"/>
<dbReference type="SUPFAM" id="SSF56436">
    <property type="entry name" value="C-type lectin-like"/>
    <property type="match status" value="1"/>
</dbReference>
<proteinExistence type="predicted"/>
<feature type="non-terminal residue" evidence="2">
    <location>
        <position position="1"/>
    </location>
</feature>
<keyword evidence="2" id="KW-0675">Receptor</keyword>
<feature type="domain" description="C-type lectin" evidence="1">
    <location>
        <begin position="9"/>
        <end position="107"/>
    </location>
</feature>
<reference evidence="2" key="1">
    <citation type="submission" date="2020-07" db="EMBL/GenBank/DDBJ databases">
        <title>Clarias magur genome sequencing, assembly and annotation.</title>
        <authorList>
            <person name="Kushwaha B."/>
            <person name="Kumar R."/>
            <person name="Das P."/>
            <person name="Joshi C.G."/>
            <person name="Kumar D."/>
            <person name="Nagpure N.S."/>
            <person name="Pandey M."/>
            <person name="Agarwal S."/>
            <person name="Srivastava S."/>
            <person name="Singh M."/>
            <person name="Sahoo L."/>
            <person name="Jayasankar P."/>
            <person name="Meher P.K."/>
            <person name="Koringa P.G."/>
            <person name="Iquebal M.A."/>
            <person name="Das S.P."/>
            <person name="Bit A."/>
            <person name="Patnaik S."/>
            <person name="Patel N."/>
            <person name="Shah T.M."/>
            <person name="Hinsu A."/>
            <person name="Jena J.K."/>
        </authorList>
    </citation>
    <scope>NUCLEOTIDE SEQUENCE</scope>
    <source>
        <strain evidence="2">CIFAMagur01</strain>
        <tissue evidence="2">Testis</tissue>
    </source>
</reference>
<dbReference type="PANTHER" id="PTHR45784:SF3">
    <property type="entry name" value="C-TYPE LECTIN DOMAIN FAMILY 4 MEMBER K-LIKE-RELATED"/>
    <property type="match status" value="1"/>
</dbReference>